<evidence type="ECO:0000313" key="2">
    <source>
        <dbReference type="EMBL" id="GAA1629807.1"/>
    </source>
</evidence>
<sequence>MSDLRIEQVDSDASLLDWQHVHNLLIPTAPLSLDDIRERAQRNVLEVAYVGDVLVGCSTIRPPSDETPAATVIARILPEYRRRGHGKVLYERCLVRAQGFEAPAIETIILASNVEGLRFAEARGFVELETYLLPGDTIPFVTLRLQ</sequence>
<gene>
    <name evidence="2" type="ORF">GCM10009744_17280</name>
</gene>
<dbReference type="InterPro" id="IPR016181">
    <property type="entry name" value="Acyl_CoA_acyltransferase"/>
</dbReference>
<comment type="caution">
    <text evidence="2">The sequence shown here is derived from an EMBL/GenBank/DDBJ whole genome shotgun (WGS) entry which is preliminary data.</text>
</comment>
<evidence type="ECO:0000313" key="3">
    <source>
        <dbReference type="Proteomes" id="UP001501319"/>
    </source>
</evidence>
<dbReference type="Gene3D" id="3.40.630.30">
    <property type="match status" value="1"/>
</dbReference>
<dbReference type="RefSeq" id="WP_344110431.1">
    <property type="nucleotide sequence ID" value="NZ_BAAANE010000004.1"/>
</dbReference>
<organism evidence="2 3">
    <name type="scientific">Kribbella alba</name>
    <dbReference type="NCBI Taxonomy" id="190197"/>
    <lineage>
        <taxon>Bacteria</taxon>
        <taxon>Bacillati</taxon>
        <taxon>Actinomycetota</taxon>
        <taxon>Actinomycetes</taxon>
        <taxon>Propionibacteriales</taxon>
        <taxon>Kribbellaceae</taxon>
        <taxon>Kribbella</taxon>
    </lineage>
</organism>
<accession>A0ABN2F430</accession>
<dbReference type="InterPro" id="IPR000182">
    <property type="entry name" value="GNAT_dom"/>
</dbReference>
<protein>
    <recommendedName>
        <fullName evidence="1">N-acetyltransferase domain-containing protein</fullName>
    </recommendedName>
</protein>
<proteinExistence type="predicted"/>
<feature type="domain" description="N-acetyltransferase" evidence="1">
    <location>
        <begin position="4"/>
        <end position="144"/>
    </location>
</feature>
<dbReference type="SUPFAM" id="SSF55729">
    <property type="entry name" value="Acyl-CoA N-acyltransferases (Nat)"/>
    <property type="match status" value="1"/>
</dbReference>
<dbReference type="PROSITE" id="PS51186">
    <property type="entry name" value="GNAT"/>
    <property type="match status" value="1"/>
</dbReference>
<dbReference type="CDD" id="cd04301">
    <property type="entry name" value="NAT_SF"/>
    <property type="match status" value="1"/>
</dbReference>
<name>A0ABN2F430_9ACTN</name>
<evidence type="ECO:0000259" key="1">
    <source>
        <dbReference type="PROSITE" id="PS51186"/>
    </source>
</evidence>
<reference evidence="2 3" key="1">
    <citation type="journal article" date="2019" name="Int. J. Syst. Evol. Microbiol.">
        <title>The Global Catalogue of Microorganisms (GCM) 10K type strain sequencing project: providing services to taxonomists for standard genome sequencing and annotation.</title>
        <authorList>
            <consortium name="The Broad Institute Genomics Platform"/>
            <consortium name="The Broad Institute Genome Sequencing Center for Infectious Disease"/>
            <person name="Wu L."/>
            <person name="Ma J."/>
        </authorList>
    </citation>
    <scope>NUCLEOTIDE SEQUENCE [LARGE SCALE GENOMIC DNA]</scope>
    <source>
        <strain evidence="2 3">JCM 14306</strain>
    </source>
</reference>
<dbReference type="Proteomes" id="UP001501319">
    <property type="component" value="Unassembled WGS sequence"/>
</dbReference>
<dbReference type="EMBL" id="BAAANE010000004">
    <property type="protein sequence ID" value="GAA1629807.1"/>
    <property type="molecule type" value="Genomic_DNA"/>
</dbReference>
<dbReference type="Pfam" id="PF00583">
    <property type="entry name" value="Acetyltransf_1"/>
    <property type="match status" value="1"/>
</dbReference>
<keyword evidence="3" id="KW-1185">Reference proteome</keyword>